<dbReference type="PANTHER" id="PTHR46558:SF4">
    <property type="entry name" value="DNA-BIDING PHAGE PROTEIN"/>
    <property type="match status" value="1"/>
</dbReference>
<evidence type="ECO:0000313" key="4">
    <source>
        <dbReference type="EMBL" id="RXT27043.1"/>
    </source>
</evidence>
<keyword evidence="2" id="KW-1133">Transmembrane helix</keyword>
<dbReference type="SUPFAM" id="SSF47413">
    <property type="entry name" value="lambda repressor-like DNA-binding domains"/>
    <property type="match status" value="1"/>
</dbReference>
<sequence length="156" mass="18012">MQAIPISEAIKRFRKTRRVTQEQFAEAINVTRQTVSNWETGKSIPDVEMILSICRHYKIDFSTFVSVDTKDEPESMDNQVTKKINEINLDVAILIISIVAMLLLLSLTRSAGMISLIFAMLLLIPITFASVRLEDFKRREKLRAYEEIRSYLKKKS</sequence>
<dbReference type="PANTHER" id="PTHR46558">
    <property type="entry name" value="TRACRIPTIONAL REGULATORY PROTEIN-RELATED-RELATED"/>
    <property type="match status" value="1"/>
</dbReference>
<dbReference type="InterPro" id="IPR010982">
    <property type="entry name" value="Lambda_DNA-bd_dom_sf"/>
</dbReference>
<dbReference type="CDD" id="cd00093">
    <property type="entry name" value="HTH_XRE"/>
    <property type="match status" value="1"/>
</dbReference>
<dbReference type="RefSeq" id="WP_129301388.1">
    <property type="nucleotide sequence ID" value="NZ_CP074378.1"/>
</dbReference>
<reference evidence="4 6" key="1">
    <citation type="submission" date="2017-01" db="EMBL/GenBank/DDBJ databases">
        <title>Lactobacillus chiayiensis sp. nov., a lactic acid bacterium isolated from compost.</title>
        <authorList>
            <person name="Huang C.-H."/>
        </authorList>
    </citation>
    <scope>NUCLEOTIDE SEQUENCE [LARGE SCALE GENOMIC DNA]</scope>
    <source>
        <strain evidence="4">Chh01</strain>
        <strain evidence="6">chh01</strain>
    </source>
</reference>
<dbReference type="EMBL" id="MSSM01000009">
    <property type="protein sequence ID" value="RXT27043.1"/>
    <property type="molecule type" value="Genomic_DNA"/>
</dbReference>
<keyword evidence="2" id="KW-0472">Membrane</keyword>
<feature type="transmembrane region" description="Helical" evidence="2">
    <location>
        <begin position="87"/>
        <end position="107"/>
    </location>
</feature>
<dbReference type="Proteomes" id="UP000290475">
    <property type="component" value="Unassembled WGS sequence"/>
</dbReference>
<evidence type="ECO:0000313" key="6">
    <source>
        <dbReference type="Proteomes" id="UP000290475"/>
    </source>
</evidence>
<dbReference type="PROSITE" id="PS50943">
    <property type="entry name" value="HTH_CROC1"/>
    <property type="match status" value="1"/>
</dbReference>
<dbReference type="AlphaFoldDB" id="A0A4Q1U6N7"/>
<feature type="transmembrane region" description="Helical" evidence="2">
    <location>
        <begin position="113"/>
        <end position="133"/>
    </location>
</feature>
<proteinExistence type="predicted"/>
<name>A0A4Q1U6N7_9LACO</name>
<protein>
    <submittedName>
        <fullName evidence="5">Helix-turn-helix domain-containing protein</fullName>
    </submittedName>
</protein>
<evidence type="ECO:0000256" key="1">
    <source>
        <dbReference type="ARBA" id="ARBA00023125"/>
    </source>
</evidence>
<dbReference type="Proteomes" id="UP001164790">
    <property type="component" value="Chromosome"/>
</dbReference>
<dbReference type="EMBL" id="CP107523">
    <property type="protein sequence ID" value="UYN56810.1"/>
    <property type="molecule type" value="Genomic_DNA"/>
</dbReference>
<reference evidence="5" key="2">
    <citation type="submission" date="2022-10" db="EMBL/GenBank/DDBJ databases">
        <title>Comparative genomic analysis and in-vitro probiotic properties of the potential probiotic L. chiayiensis AACE 3.</title>
        <authorList>
            <person name="Kang X."/>
        </authorList>
    </citation>
    <scope>NUCLEOTIDE SEQUENCE</scope>
    <source>
        <strain evidence="5">AACE 3</strain>
    </source>
</reference>
<evidence type="ECO:0000256" key="2">
    <source>
        <dbReference type="SAM" id="Phobius"/>
    </source>
</evidence>
<dbReference type="GO" id="GO:0003677">
    <property type="term" value="F:DNA binding"/>
    <property type="evidence" value="ECO:0007669"/>
    <property type="project" value="UniProtKB-KW"/>
</dbReference>
<dbReference type="Pfam" id="PF01381">
    <property type="entry name" value="HTH_3"/>
    <property type="match status" value="1"/>
</dbReference>
<dbReference type="InterPro" id="IPR001387">
    <property type="entry name" value="Cro/C1-type_HTH"/>
</dbReference>
<organism evidence="4 6">
    <name type="scientific">Lacticaseibacillus chiayiensis</name>
    <dbReference type="NCBI Taxonomy" id="2100821"/>
    <lineage>
        <taxon>Bacteria</taxon>
        <taxon>Bacillati</taxon>
        <taxon>Bacillota</taxon>
        <taxon>Bacilli</taxon>
        <taxon>Lactobacillales</taxon>
        <taxon>Lactobacillaceae</taxon>
        <taxon>Lacticaseibacillus</taxon>
    </lineage>
</organism>
<keyword evidence="7" id="KW-1185">Reference proteome</keyword>
<keyword evidence="1" id="KW-0238">DNA-binding</keyword>
<evidence type="ECO:0000313" key="5">
    <source>
        <dbReference type="EMBL" id="UYN56810.1"/>
    </source>
</evidence>
<evidence type="ECO:0000259" key="3">
    <source>
        <dbReference type="PROSITE" id="PS50943"/>
    </source>
</evidence>
<dbReference type="SMART" id="SM00530">
    <property type="entry name" value="HTH_XRE"/>
    <property type="match status" value="1"/>
</dbReference>
<keyword evidence="2" id="KW-0812">Transmembrane</keyword>
<dbReference type="Gene3D" id="1.10.260.40">
    <property type="entry name" value="lambda repressor-like DNA-binding domains"/>
    <property type="match status" value="1"/>
</dbReference>
<accession>A0A4Q1U6N7</accession>
<feature type="domain" description="HTH cro/C1-type" evidence="3">
    <location>
        <begin position="10"/>
        <end position="64"/>
    </location>
</feature>
<gene>
    <name evidence="4" type="ORF">BVJ53_04685</name>
    <name evidence="5" type="ORF">OFW50_01525</name>
</gene>
<evidence type="ECO:0000313" key="7">
    <source>
        <dbReference type="Proteomes" id="UP001164790"/>
    </source>
</evidence>